<sequence>MKSIKQLRLLYALPALLSIGALILAASHGRTLYAVLALVLLIGELFTLAFFSAKVKRNADQSLAQAAEGATLAGALFSTLWTTFAAALLITIKRH</sequence>
<feature type="transmembrane region" description="Helical" evidence="1">
    <location>
        <begin position="7"/>
        <end position="26"/>
    </location>
</feature>
<reference evidence="2" key="1">
    <citation type="submission" date="2016-10" db="EMBL/GenBank/DDBJ databases">
        <title>Sequence of Gallionella enrichment culture.</title>
        <authorList>
            <person name="Poehlein A."/>
            <person name="Muehling M."/>
            <person name="Daniel R."/>
        </authorList>
    </citation>
    <scope>NUCLEOTIDE SEQUENCE</scope>
</reference>
<proteinExistence type="predicted"/>
<evidence type="ECO:0000313" key="2">
    <source>
        <dbReference type="EMBL" id="OIQ69363.1"/>
    </source>
</evidence>
<keyword evidence="1" id="KW-0472">Membrane</keyword>
<dbReference type="AlphaFoldDB" id="A0A1J5PVR4"/>
<keyword evidence="1" id="KW-0812">Transmembrane</keyword>
<name>A0A1J5PVR4_9ZZZZ</name>
<organism evidence="2">
    <name type="scientific">mine drainage metagenome</name>
    <dbReference type="NCBI Taxonomy" id="410659"/>
    <lineage>
        <taxon>unclassified sequences</taxon>
        <taxon>metagenomes</taxon>
        <taxon>ecological metagenomes</taxon>
    </lineage>
</organism>
<feature type="transmembrane region" description="Helical" evidence="1">
    <location>
        <begin position="32"/>
        <end position="51"/>
    </location>
</feature>
<feature type="transmembrane region" description="Helical" evidence="1">
    <location>
        <begin position="72"/>
        <end position="92"/>
    </location>
</feature>
<accession>A0A1J5PVR4</accession>
<keyword evidence="1" id="KW-1133">Transmembrane helix</keyword>
<evidence type="ECO:0000256" key="1">
    <source>
        <dbReference type="SAM" id="Phobius"/>
    </source>
</evidence>
<protein>
    <submittedName>
        <fullName evidence="2">Uncharacterized protein</fullName>
    </submittedName>
</protein>
<dbReference type="EMBL" id="MLJW01004771">
    <property type="protein sequence ID" value="OIQ69363.1"/>
    <property type="molecule type" value="Genomic_DNA"/>
</dbReference>
<comment type="caution">
    <text evidence="2">The sequence shown here is derived from an EMBL/GenBank/DDBJ whole genome shotgun (WGS) entry which is preliminary data.</text>
</comment>
<gene>
    <name evidence="2" type="ORF">GALL_490400</name>
</gene>